<proteinExistence type="predicted"/>
<evidence type="ECO:0000313" key="2">
    <source>
        <dbReference type="EMBL" id="JAD38294.1"/>
    </source>
</evidence>
<reference evidence="2" key="1">
    <citation type="submission" date="2014-09" db="EMBL/GenBank/DDBJ databases">
        <authorList>
            <person name="Magalhaes I.L.F."/>
            <person name="Oliveira U."/>
            <person name="Santos F.R."/>
            <person name="Vidigal T.H.D.A."/>
            <person name="Brescovit A.D."/>
            <person name="Santos A.J."/>
        </authorList>
    </citation>
    <scope>NUCLEOTIDE SEQUENCE</scope>
    <source>
        <tissue evidence="2">Shoot tissue taken approximately 20 cm above the soil surface</tissue>
    </source>
</reference>
<accession>A0A0A8ZFV2</accession>
<feature type="signal peptide" evidence="1">
    <location>
        <begin position="1"/>
        <end position="17"/>
    </location>
</feature>
<evidence type="ECO:0000256" key="1">
    <source>
        <dbReference type="SAM" id="SignalP"/>
    </source>
</evidence>
<dbReference type="AlphaFoldDB" id="A0A0A8ZFV2"/>
<feature type="chain" id="PRO_5002043604" evidence="1">
    <location>
        <begin position="18"/>
        <end position="58"/>
    </location>
</feature>
<protein>
    <submittedName>
        <fullName evidence="2">Uncharacterized protein</fullName>
    </submittedName>
</protein>
<sequence length="58" mass="6516">MIQYIFLSHLWSGQAHACPLPLSSIYYMICPQDLPLRSSIFAELGNAFTSLTLIAHSF</sequence>
<keyword evidence="1" id="KW-0732">Signal</keyword>
<reference evidence="2" key="2">
    <citation type="journal article" date="2015" name="Data Brief">
        <title>Shoot transcriptome of the giant reed, Arundo donax.</title>
        <authorList>
            <person name="Barrero R.A."/>
            <person name="Guerrero F.D."/>
            <person name="Moolhuijzen P."/>
            <person name="Goolsby J.A."/>
            <person name="Tidwell J."/>
            <person name="Bellgard S.E."/>
            <person name="Bellgard M.I."/>
        </authorList>
    </citation>
    <scope>NUCLEOTIDE SEQUENCE</scope>
    <source>
        <tissue evidence="2">Shoot tissue taken approximately 20 cm above the soil surface</tissue>
    </source>
</reference>
<name>A0A0A8ZFV2_ARUDO</name>
<dbReference type="EMBL" id="GBRH01259601">
    <property type="protein sequence ID" value="JAD38294.1"/>
    <property type="molecule type" value="Transcribed_RNA"/>
</dbReference>
<organism evidence="2">
    <name type="scientific">Arundo donax</name>
    <name type="common">Giant reed</name>
    <name type="synonym">Donax arundinaceus</name>
    <dbReference type="NCBI Taxonomy" id="35708"/>
    <lineage>
        <taxon>Eukaryota</taxon>
        <taxon>Viridiplantae</taxon>
        <taxon>Streptophyta</taxon>
        <taxon>Embryophyta</taxon>
        <taxon>Tracheophyta</taxon>
        <taxon>Spermatophyta</taxon>
        <taxon>Magnoliopsida</taxon>
        <taxon>Liliopsida</taxon>
        <taxon>Poales</taxon>
        <taxon>Poaceae</taxon>
        <taxon>PACMAD clade</taxon>
        <taxon>Arundinoideae</taxon>
        <taxon>Arundineae</taxon>
        <taxon>Arundo</taxon>
    </lineage>
</organism>